<dbReference type="Proteomes" id="UP000554235">
    <property type="component" value="Unassembled WGS sequence"/>
</dbReference>
<evidence type="ECO:0000313" key="3">
    <source>
        <dbReference type="Proteomes" id="UP000554235"/>
    </source>
</evidence>
<sequence length="97" mass="11247">MSRIPARLLRPGVPSGFTFQTISGFKRQPFHTPTPAHDTEKAHKDEETQREDNLEKIVMRAIRKLQAEDAEKLAMQPWYYKLFGSGTRRYIAWGKDA</sequence>
<dbReference type="AlphaFoldDB" id="A0A8H4PFS8"/>
<keyword evidence="3" id="KW-1185">Reference proteome</keyword>
<dbReference type="EMBL" id="JAADYS010002275">
    <property type="protein sequence ID" value="KAF4459032.1"/>
    <property type="molecule type" value="Genomic_DNA"/>
</dbReference>
<gene>
    <name evidence="2" type="ORF">FALBO_14218</name>
</gene>
<proteinExistence type="predicted"/>
<feature type="region of interest" description="Disordered" evidence="1">
    <location>
        <begin position="24"/>
        <end position="53"/>
    </location>
</feature>
<comment type="caution">
    <text evidence="2">The sequence shown here is derived from an EMBL/GenBank/DDBJ whole genome shotgun (WGS) entry which is preliminary data.</text>
</comment>
<feature type="compositionally biased region" description="Basic and acidic residues" evidence="1">
    <location>
        <begin position="37"/>
        <end position="53"/>
    </location>
</feature>
<organism evidence="2 3">
    <name type="scientific">Fusarium albosuccineum</name>
    <dbReference type="NCBI Taxonomy" id="1237068"/>
    <lineage>
        <taxon>Eukaryota</taxon>
        <taxon>Fungi</taxon>
        <taxon>Dikarya</taxon>
        <taxon>Ascomycota</taxon>
        <taxon>Pezizomycotina</taxon>
        <taxon>Sordariomycetes</taxon>
        <taxon>Hypocreomycetidae</taxon>
        <taxon>Hypocreales</taxon>
        <taxon>Nectriaceae</taxon>
        <taxon>Fusarium</taxon>
        <taxon>Fusarium decemcellulare species complex</taxon>
    </lineage>
</organism>
<reference evidence="2 3" key="1">
    <citation type="submission" date="2020-01" db="EMBL/GenBank/DDBJ databases">
        <title>Identification and distribution of gene clusters putatively required for synthesis of sphingolipid metabolism inhibitors in phylogenetically diverse species of the filamentous fungus Fusarium.</title>
        <authorList>
            <person name="Kim H.-S."/>
            <person name="Busman M."/>
            <person name="Brown D.W."/>
            <person name="Divon H."/>
            <person name="Uhlig S."/>
            <person name="Proctor R.H."/>
        </authorList>
    </citation>
    <scope>NUCLEOTIDE SEQUENCE [LARGE SCALE GENOMIC DNA]</scope>
    <source>
        <strain evidence="2 3">NRRL 20459</strain>
    </source>
</reference>
<name>A0A8H4PFS8_9HYPO</name>
<evidence type="ECO:0000313" key="2">
    <source>
        <dbReference type="EMBL" id="KAF4459032.1"/>
    </source>
</evidence>
<accession>A0A8H4PFS8</accession>
<evidence type="ECO:0000256" key="1">
    <source>
        <dbReference type="SAM" id="MobiDB-lite"/>
    </source>
</evidence>
<protein>
    <submittedName>
        <fullName evidence="2">Uncharacterized protein</fullName>
    </submittedName>
</protein>